<sequence length="59" mass="6260">MTSKSKVAPSPDLEEESNSPSEDLENLQGYDAGSDSGEFAFLTMPEGAKATSESRSFAQ</sequence>
<evidence type="ECO:0000256" key="1">
    <source>
        <dbReference type="SAM" id="MobiDB-lite"/>
    </source>
</evidence>
<feature type="region of interest" description="Disordered" evidence="1">
    <location>
        <begin position="1"/>
        <end position="59"/>
    </location>
</feature>
<reference evidence="2" key="1">
    <citation type="submission" date="2022-07" db="EMBL/GenBank/DDBJ databases">
        <title>Genome analysis of Parmales, a sister group of diatoms, reveals the evolutionary specialization of diatoms from phago-mixotrophs to photoautotrophs.</title>
        <authorList>
            <person name="Ban H."/>
            <person name="Sato S."/>
            <person name="Yoshikawa S."/>
            <person name="Kazumasa Y."/>
            <person name="Nakamura Y."/>
            <person name="Ichinomiya M."/>
            <person name="Saitoh K."/>
            <person name="Sato N."/>
            <person name="Blanc-Mathieu R."/>
            <person name="Endo H."/>
            <person name="Kuwata A."/>
            <person name="Ogata H."/>
        </authorList>
    </citation>
    <scope>NUCLEOTIDE SEQUENCE</scope>
</reference>
<feature type="non-terminal residue" evidence="2">
    <location>
        <position position="59"/>
    </location>
</feature>
<evidence type="ECO:0000313" key="3">
    <source>
        <dbReference type="Proteomes" id="UP001165082"/>
    </source>
</evidence>
<dbReference type="EMBL" id="BRXZ01003217">
    <property type="protein sequence ID" value="GMH50023.1"/>
    <property type="molecule type" value="Genomic_DNA"/>
</dbReference>
<keyword evidence="3" id="KW-1185">Reference proteome</keyword>
<accession>A0A9W7DTC5</accession>
<dbReference type="Proteomes" id="UP001165082">
    <property type="component" value="Unassembled WGS sequence"/>
</dbReference>
<organism evidence="2 3">
    <name type="scientific">Triparma retinervis</name>
    <dbReference type="NCBI Taxonomy" id="2557542"/>
    <lineage>
        <taxon>Eukaryota</taxon>
        <taxon>Sar</taxon>
        <taxon>Stramenopiles</taxon>
        <taxon>Ochrophyta</taxon>
        <taxon>Bolidophyceae</taxon>
        <taxon>Parmales</taxon>
        <taxon>Triparmaceae</taxon>
        <taxon>Triparma</taxon>
    </lineage>
</organism>
<evidence type="ECO:0000313" key="2">
    <source>
        <dbReference type="EMBL" id="GMH50023.1"/>
    </source>
</evidence>
<feature type="compositionally biased region" description="Acidic residues" evidence="1">
    <location>
        <begin position="12"/>
        <end position="25"/>
    </location>
</feature>
<dbReference type="AlphaFoldDB" id="A0A9W7DTC5"/>
<proteinExistence type="predicted"/>
<name>A0A9W7DTC5_9STRA</name>
<protein>
    <submittedName>
        <fullName evidence="2">Uncharacterized protein</fullName>
    </submittedName>
</protein>
<gene>
    <name evidence="2" type="ORF">TrRE_jg764</name>
</gene>
<comment type="caution">
    <text evidence="2">The sequence shown here is derived from an EMBL/GenBank/DDBJ whole genome shotgun (WGS) entry which is preliminary data.</text>
</comment>